<dbReference type="Proteomes" id="UP000326924">
    <property type="component" value="Unassembled WGS sequence"/>
</dbReference>
<dbReference type="InParanoid" id="A0A5J5EPV9"/>
<evidence type="ECO:0000313" key="1">
    <source>
        <dbReference type="EMBL" id="KAA8898943.1"/>
    </source>
</evidence>
<keyword evidence="2" id="KW-1185">Reference proteome</keyword>
<proteinExistence type="predicted"/>
<comment type="caution">
    <text evidence="1">The sequence shown here is derived from an EMBL/GenBank/DDBJ whole genome shotgun (WGS) entry which is preliminary data.</text>
</comment>
<evidence type="ECO:0000313" key="2">
    <source>
        <dbReference type="Proteomes" id="UP000326924"/>
    </source>
</evidence>
<gene>
    <name evidence="1" type="ORF">FN846DRAFT_192755</name>
</gene>
<reference evidence="1 2" key="1">
    <citation type="submission" date="2019-09" db="EMBL/GenBank/DDBJ databases">
        <title>Draft genome of the ectomycorrhizal ascomycete Sphaerosporella brunnea.</title>
        <authorList>
            <consortium name="DOE Joint Genome Institute"/>
            <person name="Benucci G.M."/>
            <person name="Marozzi G."/>
            <person name="Antonielli L."/>
            <person name="Sanchez S."/>
            <person name="Marco P."/>
            <person name="Wang X."/>
            <person name="Falini L.B."/>
            <person name="Barry K."/>
            <person name="Haridas S."/>
            <person name="Lipzen A."/>
            <person name="Labutti K."/>
            <person name="Grigoriev I.V."/>
            <person name="Murat C."/>
            <person name="Martin F."/>
            <person name="Albertini E."/>
            <person name="Donnini D."/>
            <person name="Bonito G."/>
        </authorList>
    </citation>
    <scope>NUCLEOTIDE SEQUENCE [LARGE SCALE GENOMIC DNA]</scope>
    <source>
        <strain evidence="1 2">Sb_GMNB300</strain>
    </source>
</reference>
<dbReference type="AlphaFoldDB" id="A0A5J5EPV9"/>
<accession>A0A5J5EPV9</accession>
<organism evidence="1 2">
    <name type="scientific">Sphaerosporella brunnea</name>
    <dbReference type="NCBI Taxonomy" id="1250544"/>
    <lineage>
        <taxon>Eukaryota</taxon>
        <taxon>Fungi</taxon>
        <taxon>Dikarya</taxon>
        <taxon>Ascomycota</taxon>
        <taxon>Pezizomycotina</taxon>
        <taxon>Pezizomycetes</taxon>
        <taxon>Pezizales</taxon>
        <taxon>Pyronemataceae</taxon>
        <taxon>Sphaerosporella</taxon>
    </lineage>
</organism>
<name>A0A5J5EPV9_9PEZI</name>
<sequence>MGPRMLLLAEIAIQQQCVHSLVEHQKNISTKKKALHKDIPGLAFLADLTLQRIRRRKPGSRLLMGRRRIVLSRIIFDDSREKRVGAVKEGKKKKASYRLGRVEEGCKPHGLSNRQFFCMSVLWHTRSTAVTYAGHKHLCVLLRDVRASEERRLKICLGILVSS</sequence>
<protein>
    <submittedName>
        <fullName evidence="1">Uncharacterized protein</fullName>
    </submittedName>
</protein>
<dbReference type="EMBL" id="VXIS01000175">
    <property type="protein sequence ID" value="KAA8898943.1"/>
    <property type="molecule type" value="Genomic_DNA"/>
</dbReference>